<dbReference type="Gramene" id="TraesNOR2D03G01098710.1">
    <property type="protein sequence ID" value="TraesNOR2D03G01098710.1"/>
    <property type="gene ID" value="TraesNOR2D03G01098710"/>
</dbReference>
<dbReference type="Gramene" id="TraesPARA_EIv1.0_0627160.1">
    <property type="protein sequence ID" value="TraesPARA_EIv1.0_0627160.1.CDS"/>
    <property type="gene ID" value="TraesPARA_EIv1.0_0627160"/>
</dbReference>
<dbReference type="SMR" id="A0A1D5UV79"/>
<proteinExistence type="predicted"/>
<dbReference type="Gramene" id="TraesLAC2D03G01038300.1">
    <property type="protein sequence ID" value="TraesLAC2D03G01038300.1"/>
    <property type="gene ID" value="TraesLAC2D03G01038300"/>
</dbReference>
<dbReference type="PANTHER" id="PTHR48240:SF2">
    <property type="entry name" value="GENOME ASSEMBLY, CHROMOSOME: II"/>
    <property type="match status" value="1"/>
</dbReference>
<dbReference type="Gramene" id="TraesWEE_scaffold_004436_01G001200.1">
    <property type="protein sequence ID" value="TraesWEE_scaffold_004436_01G001200.1"/>
    <property type="gene ID" value="TraesWEE_scaffold_004436_01G001200"/>
</dbReference>
<keyword evidence="2" id="KW-1185">Reference proteome</keyword>
<reference evidence="1" key="1">
    <citation type="submission" date="2018-08" db="EMBL/GenBank/DDBJ databases">
        <authorList>
            <person name="Rossello M."/>
        </authorList>
    </citation>
    <scope>NUCLEOTIDE SEQUENCE [LARGE SCALE GENOMIC DNA]</scope>
    <source>
        <strain evidence="1">cv. Chinese Spring</strain>
    </source>
</reference>
<dbReference type="Gramene" id="TraesLDM2D03G01087450.1">
    <property type="protein sequence ID" value="TraesLDM2D03G01087450.1"/>
    <property type="gene ID" value="TraesLDM2D03G01087450"/>
</dbReference>
<dbReference type="OrthoDB" id="680332at2759"/>
<dbReference type="Gramene" id="TraesARI2D03G01102000.1">
    <property type="protein sequence ID" value="TraesARI2D03G01102000.1"/>
    <property type="gene ID" value="TraesARI2D03G01102000"/>
</dbReference>
<name>A0A1D5UV79_WHEAT</name>
<evidence type="ECO:0000313" key="2">
    <source>
        <dbReference type="Proteomes" id="UP000019116"/>
    </source>
</evidence>
<reference evidence="1" key="2">
    <citation type="submission" date="2018-10" db="UniProtKB">
        <authorList>
            <consortium name="EnsemblPlants"/>
        </authorList>
    </citation>
    <scope>IDENTIFICATION</scope>
</reference>
<protein>
    <submittedName>
        <fullName evidence="1">Uncharacterized protein</fullName>
    </submittedName>
</protein>
<dbReference type="Gramene" id="TraesSTA2D03G01074800.1">
    <property type="protein sequence ID" value="TraesSTA2D03G01074800.1"/>
    <property type="gene ID" value="TraesSTA2D03G01074800"/>
</dbReference>
<organism evidence="1">
    <name type="scientific">Triticum aestivum</name>
    <name type="common">Wheat</name>
    <dbReference type="NCBI Taxonomy" id="4565"/>
    <lineage>
        <taxon>Eukaryota</taxon>
        <taxon>Viridiplantae</taxon>
        <taxon>Streptophyta</taxon>
        <taxon>Embryophyta</taxon>
        <taxon>Tracheophyta</taxon>
        <taxon>Spermatophyta</taxon>
        <taxon>Magnoliopsida</taxon>
        <taxon>Liliopsida</taxon>
        <taxon>Poales</taxon>
        <taxon>Poaceae</taxon>
        <taxon>BOP clade</taxon>
        <taxon>Pooideae</taxon>
        <taxon>Triticodae</taxon>
        <taxon>Triticeae</taxon>
        <taxon>Triticinae</taxon>
        <taxon>Triticum</taxon>
    </lineage>
</organism>
<dbReference type="PANTHER" id="PTHR48240">
    <property type="entry name" value="GRF-TYPE DOMAIN-CONTAINING PROTEIN"/>
    <property type="match status" value="1"/>
</dbReference>
<dbReference type="Proteomes" id="UP000019116">
    <property type="component" value="Chromosome 2D"/>
</dbReference>
<dbReference type="Gramene" id="TraesJUL2D03G01090650.1">
    <property type="protein sequence ID" value="TraesJUL2D03G01090650.1"/>
    <property type="gene ID" value="TraesJUL2D03G01090650"/>
</dbReference>
<dbReference type="Gramene" id="TraesSYM2D03G01100690.1">
    <property type="protein sequence ID" value="TraesSYM2D03G01100690.1"/>
    <property type="gene ID" value="TraesSYM2D03G01100690"/>
</dbReference>
<dbReference type="Gramene" id="TraesCLE_scaffold_067491_01G000400.1">
    <property type="protein sequence ID" value="TraesCLE_scaffold_067491_01G000400.1"/>
    <property type="gene ID" value="TraesCLE_scaffold_067491_01G000400"/>
</dbReference>
<dbReference type="EnsemblPlants" id="TraesCS2D02G015300.1">
    <property type="protein sequence ID" value="TraesCS2D02G015300.1"/>
    <property type="gene ID" value="TraesCS2D02G015300"/>
</dbReference>
<dbReference type="Gramene" id="TraesRN2D0100032100.1">
    <property type="protein sequence ID" value="TraesRN2D0100032100.1"/>
    <property type="gene ID" value="TraesRN2D0100032100"/>
</dbReference>
<sequence length="109" mass="12608">MSSSTSPSRQSWPQYGPVPLTRCPDCPRMEPLKRLTYVKEENDNRRCEFIKCLSRPQPGQVLKKCGHFEWLDEYVERLKMQASTQELNFNFGGQLGVQHASHLVDRADP</sequence>
<dbReference type="Gramene" id="TraesMAC2D03G01085100.1">
    <property type="protein sequence ID" value="TraesMAC2D03G01085100.1"/>
    <property type="gene ID" value="TraesMAC2D03G01085100"/>
</dbReference>
<accession>A0A1D5UV79</accession>
<evidence type="ECO:0000313" key="1">
    <source>
        <dbReference type="EnsemblPlants" id="TraesCS2D02G015300.1"/>
    </source>
</evidence>
<dbReference type="Gramene" id="TraesJAG2D03G01089800.1">
    <property type="protein sequence ID" value="TraesJAG2D03G01089800.1"/>
    <property type="gene ID" value="TraesJAG2D03G01089800"/>
</dbReference>
<dbReference type="Gramene" id="TraesCS2D03G0028800.1">
    <property type="protein sequence ID" value="TraesCS2D03G0028800.1.CDS"/>
    <property type="gene ID" value="TraesCS2D03G0028800"/>
</dbReference>
<dbReference type="Gramene" id="TraesCAD_scaffold_165110_01G000100.1">
    <property type="protein sequence ID" value="TraesCAD_scaffold_165110_01G000100.1"/>
    <property type="gene ID" value="TraesCAD_scaffold_165110_01G000100"/>
</dbReference>
<dbReference type="Gramene" id="TraesROB_scaffold_009362_01G000200.1">
    <property type="protein sequence ID" value="TraesROB_scaffold_009362_01G000200.1"/>
    <property type="gene ID" value="TraesROB_scaffold_009362_01G000200"/>
</dbReference>
<dbReference type="AlphaFoldDB" id="A0A1D5UV79"/>
<dbReference type="OMA" id="YVERFKM"/>
<dbReference type="Gramene" id="TraesCS2D02G015300.1">
    <property type="protein sequence ID" value="TraesCS2D02G015300.1"/>
    <property type="gene ID" value="TraesCS2D02G015300"/>
</dbReference>